<dbReference type="Gene3D" id="3.30.565.10">
    <property type="entry name" value="Histidine kinase-like ATPase, C-terminal domain"/>
    <property type="match status" value="1"/>
</dbReference>
<dbReference type="Gene3D" id="1.10.287.130">
    <property type="match status" value="1"/>
</dbReference>
<keyword evidence="9 10" id="KW-1133">Transmembrane helix</keyword>
<dbReference type="EC" id="2.7.13.3" evidence="3"/>
<dbReference type="Gene3D" id="3.30.450.290">
    <property type="match status" value="1"/>
</dbReference>
<dbReference type="SMART" id="SM00387">
    <property type="entry name" value="HATPase_c"/>
    <property type="match status" value="1"/>
</dbReference>
<dbReference type="Pfam" id="PF00512">
    <property type="entry name" value="HisKA"/>
    <property type="match status" value="1"/>
</dbReference>
<keyword evidence="7 10" id="KW-0812">Transmembrane</keyword>
<dbReference type="InterPro" id="IPR004358">
    <property type="entry name" value="Sig_transdc_His_kin-like_C"/>
</dbReference>
<evidence type="ECO:0000259" key="12">
    <source>
        <dbReference type="PROSITE" id="PS50885"/>
    </source>
</evidence>
<keyword evidence="10" id="KW-0472">Membrane</keyword>
<feature type="domain" description="HAMP" evidence="12">
    <location>
        <begin position="216"/>
        <end position="268"/>
    </location>
</feature>
<dbReference type="PANTHER" id="PTHR43065:SF42">
    <property type="entry name" value="TWO-COMPONENT SENSOR PPRA"/>
    <property type="match status" value="1"/>
</dbReference>
<dbReference type="InterPro" id="IPR003661">
    <property type="entry name" value="HisK_dim/P_dom"/>
</dbReference>
<dbReference type="RefSeq" id="WP_214297130.1">
    <property type="nucleotide sequence ID" value="NZ_JAHDYS010000005.1"/>
</dbReference>
<evidence type="ECO:0000256" key="2">
    <source>
        <dbReference type="ARBA" id="ARBA00004651"/>
    </source>
</evidence>
<keyword evidence="4" id="KW-1003">Cell membrane</keyword>
<keyword evidence="6" id="KW-0808">Transferase</keyword>
<reference evidence="13 14" key="1">
    <citation type="submission" date="2021-05" db="EMBL/GenBank/DDBJ databases">
        <title>The draft genome of Geobacter chapellei DSM 13688.</title>
        <authorList>
            <person name="Xu Z."/>
            <person name="Masuda Y."/>
            <person name="Itoh H."/>
            <person name="Senoo K."/>
        </authorList>
    </citation>
    <scope>NUCLEOTIDE SEQUENCE [LARGE SCALE GENOMIC DNA]</scope>
    <source>
        <strain evidence="13 14">DSM 13688</strain>
    </source>
</reference>
<organism evidence="13 14">
    <name type="scientific">Pelotalea chapellei</name>
    <dbReference type="NCBI Taxonomy" id="44671"/>
    <lineage>
        <taxon>Bacteria</taxon>
        <taxon>Pseudomonadati</taxon>
        <taxon>Thermodesulfobacteriota</taxon>
        <taxon>Desulfuromonadia</taxon>
        <taxon>Geobacterales</taxon>
        <taxon>Geobacteraceae</taxon>
        <taxon>Pelotalea</taxon>
    </lineage>
</organism>
<evidence type="ECO:0000256" key="5">
    <source>
        <dbReference type="ARBA" id="ARBA00022553"/>
    </source>
</evidence>
<dbReference type="InterPro" id="IPR029151">
    <property type="entry name" value="Sensor-like_sf"/>
</dbReference>
<feature type="transmembrane region" description="Helical" evidence="10">
    <location>
        <begin position="191"/>
        <end position="214"/>
    </location>
</feature>
<comment type="subcellular location">
    <subcellularLocation>
        <location evidence="2">Cell membrane</location>
        <topology evidence="2">Multi-pass membrane protein</topology>
    </subcellularLocation>
</comment>
<evidence type="ECO:0000313" key="13">
    <source>
        <dbReference type="EMBL" id="MBT1071401.1"/>
    </source>
</evidence>
<dbReference type="InterPro" id="IPR003594">
    <property type="entry name" value="HATPase_dom"/>
</dbReference>
<dbReference type="CDD" id="cd06225">
    <property type="entry name" value="HAMP"/>
    <property type="match status" value="1"/>
</dbReference>
<dbReference type="SUPFAM" id="SSF103190">
    <property type="entry name" value="Sensory domain-like"/>
    <property type="match status" value="1"/>
</dbReference>
<dbReference type="Proteomes" id="UP000784128">
    <property type="component" value="Unassembled WGS sequence"/>
</dbReference>
<proteinExistence type="predicted"/>
<keyword evidence="14" id="KW-1185">Reference proteome</keyword>
<feature type="domain" description="Histidine kinase" evidence="11">
    <location>
        <begin position="310"/>
        <end position="519"/>
    </location>
</feature>
<evidence type="ECO:0000313" key="14">
    <source>
        <dbReference type="Proteomes" id="UP000784128"/>
    </source>
</evidence>
<comment type="catalytic activity">
    <reaction evidence="1">
        <text>ATP + protein L-histidine = ADP + protein N-phospho-L-histidine.</text>
        <dbReference type="EC" id="2.7.13.3"/>
    </reaction>
</comment>
<dbReference type="SUPFAM" id="SSF55874">
    <property type="entry name" value="ATPase domain of HSP90 chaperone/DNA topoisomerase II/histidine kinase"/>
    <property type="match status" value="1"/>
</dbReference>
<dbReference type="SUPFAM" id="SSF158472">
    <property type="entry name" value="HAMP domain-like"/>
    <property type="match status" value="1"/>
</dbReference>
<comment type="caution">
    <text evidence="13">The sequence shown here is derived from an EMBL/GenBank/DDBJ whole genome shotgun (WGS) entry which is preliminary data.</text>
</comment>
<dbReference type="Pfam" id="PF00672">
    <property type="entry name" value="HAMP"/>
    <property type="match status" value="1"/>
</dbReference>
<dbReference type="PROSITE" id="PS50109">
    <property type="entry name" value="HIS_KIN"/>
    <property type="match status" value="1"/>
</dbReference>
<dbReference type="InterPro" id="IPR003660">
    <property type="entry name" value="HAMP_dom"/>
</dbReference>
<evidence type="ECO:0000259" key="11">
    <source>
        <dbReference type="PROSITE" id="PS50109"/>
    </source>
</evidence>
<evidence type="ECO:0000256" key="6">
    <source>
        <dbReference type="ARBA" id="ARBA00022679"/>
    </source>
</evidence>
<dbReference type="PRINTS" id="PR00344">
    <property type="entry name" value="BCTRLSENSOR"/>
</dbReference>
<keyword evidence="8" id="KW-0418">Kinase</keyword>
<sequence length="528" mass="58824">MQKRHSLIVKLTLATSLILIGFMVLLDYLNVKNFQKVMQEYSISTADQMAEIINQSAYDAMLKNDKESLYKMIDRIGKGKSVDHIRLIDREGRIAYSSNNKEIGTVIDKSAEACAMCHKGKDPKLYASTMHRSRLFTNSEGKEMLGLTNAIYNQPTCAVASCHFHQENQKVLGLLDIEVSMANMRLKTQEYHAQFFVIACVMLLITGGSLTFLTQRLVNRPVQRLVRHTTLVSAGDLNSRVPAASGDELGELAKALNRMTENLKMAHEELTRWGYNLEEKVEERTVEIKKIETQLRRSEKLASLGKLVAGIAHEINNPLTGVLLYSSILTADKRLDPELKPDLERITSESQRCADIVSRLLEFSREAVPRKEAVSLNALLDKVVTLVHKQPTFSEISIIKDYSGHMSDILVDPNQVQQVFVNLFINASHAMPSGGTLTIRTCMINDDGFACAEIKDTGHGIDAEHLNHIFDPFFTTKADGTGLGLSISYGIVENNGGKIEVKSRLGEGTTFTISLPVYDNGFLDDIMI</sequence>
<dbReference type="SUPFAM" id="SSF47384">
    <property type="entry name" value="Homodimeric domain of signal transducing histidine kinase"/>
    <property type="match status" value="1"/>
</dbReference>
<protein>
    <recommendedName>
        <fullName evidence="3">histidine kinase</fullName>
        <ecNumber evidence="3">2.7.13.3</ecNumber>
    </recommendedName>
</protein>
<dbReference type="PROSITE" id="PS50885">
    <property type="entry name" value="HAMP"/>
    <property type="match status" value="1"/>
</dbReference>
<dbReference type="InterPro" id="IPR005467">
    <property type="entry name" value="His_kinase_dom"/>
</dbReference>
<name>A0ABS5U6W7_9BACT</name>
<dbReference type="SMART" id="SM00304">
    <property type="entry name" value="HAMP"/>
    <property type="match status" value="1"/>
</dbReference>
<evidence type="ECO:0000256" key="9">
    <source>
        <dbReference type="ARBA" id="ARBA00022989"/>
    </source>
</evidence>
<dbReference type="CDD" id="cd00082">
    <property type="entry name" value="HisKA"/>
    <property type="match status" value="1"/>
</dbReference>
<dbReference type="InterPro" id="IPR036097">
    <property type="entry name" value="HisK_dim/P_sf"/>
</dbReference>
<feature type="transmembrane region" description="Helical" evidence="10">
    <location>
        <begin position="7"/>
        <end position="29"/>
    </location>
</feature>
<evidence type="ECO:0000256" key="1">
    <source>
        <dbReference type="ARBA" id="ARBA00000085"/>
    </source>
</evidence>
<accession>A0ABS5U6W7</accession>
<evidence type="ECO:0000256" key="8">
    <source>
        <dbReference type="ARBA" id="ARBA00022777"/>
    </source>
</evidence>
<gene>
    <name evidence="13" type="ORF">KJB30_06385</name>
</gene>
<keyword evidence="5" id="KW-0597">Phosphoprotein</keyword>
<evidence type="ECO:0000256" key="10">
    <source>
        <dbReference type="SAM" id="Phobius"/>
    </source>
</evidence>
<dbReference type="PANTHER" id="PTHR43065">
    <property type="entry name" value="SENSOR HISTIDINE KINASE"/>
    <property type="match status" value="1"/>
</dbReference>
<dbReference type="EMBL" id="JAHDYS010000005">
    <property type="protein sequence ID" value="MBT1071401.1"/>
    <property type="molecule type" value="Genomic_DNA"/>
</dbReference>
<dbReference type="InterPro" id="IPR036890">
    <property type="entry name" value="HATPase_C_sf"/>
</dbReference>
<dbReference type="Gene3D" id="6.10.340.10">
    <property type="match status" value="1"/>
</dbReference>
<evidence type="ECO:0000256" key="3">
    <source>
        <dbReference type="ARBA" id="ARBA00012438"/>
    </source>
</evidence>
<evidence type="ECO:0000256" key="4">
    <source>
        <dbReference type="ARBA" id="ARBA00022475"/>
    </source>
</evidence>
<dbReference type="Pfam" id="PF02518">
    <property type="entry name" value="HATPase_c"/>
    <property type="match status" value="1"/>
</dbReference>
<dbReference type="SMART" id="SM00388">
    <property type="entry name" value="HisKA"/>
    <property type="match status" value="1"/>
</dbReference>
<evidence type="ECO:0000256" key="7">
    <source>
        <dbReference type="ARBA" id="ARBA00022692"/>
    </source>
</evidence>